<evidence type="ECO:0000313" key="3">
    <source>
        <dbReference type="EMBL" id="MCS3904223.1"/>
    </source>
</evidence>
<keyword evidence="2" id="KW-0456">Lyase</keyword>
<dbReference type="Proteomes" id="UP001204445">
    <property type="component" value="Unassembled WGS sequence"/>
</dbReference>
<protein>
    <submittedName>
        <fullName evidence="3">Sirohydrochlorin ferrochelatase</fullName>
    </submittedName>
</protein>
<proteinExistence type="predicted"/>
<dbReference type="PANTHER" id="PTHR33542">
    <property type="entry name" value="SIROHYDROCHLORIN FERROCHELATASE, CHLOROPLASTIC"/>
    <property type="match status" value="1"/>
</dbReference>
<reference evidence="3" key="1">
    <citation type="submission" date="2022-08" db="EMBL/GenBank/DDBJ databases">
        <title>Genomic Encyclopedia of Type Strains, Phase III (KMG-III): the genomes of soil and plant-associated and newly described type strains.</title>
        <authorList>
            <person name="Whitman W."/>
        </authorList>
    </citation>
    <scope>NUCLEOTIDE SEQUENCE</scope>
    <source>
        <strain evidence="3">HMT 1</strain>
    </source>
</reference>
<dbReference type="CDD" id="cd03416">
    <property type="entry name" value="CbiX_SirB_N"/>
    <property type="match status" value="1"/>
</dbReference>
<dbReference type="GO" id="GO:0046872">
    <property type="term" value="F:metal ion binding"/>
    <property type="evidence" value="ECO:0007669"/>
    <property type="project" value="UniProtKB-KW"/>
</dbReference>
<keyword evidence="4" id="KW-1185">Reference proteome</keyword>
<evidence type="ECO:0000256" key="2">
    <source>
        <dbReference type="ARBA" id="ARBA00023239"/>
    </source>
</evidence>
<accession>A0AAE3L4P7</accession>
<dbReference type="RefSeq" id="WP_259056735.1">
    <property type="nucleotide sequence ID" value="NZ_JANUCT010000018.1"/>
</dbReference>
<keyword evidence="1" id="KW-0479">Metal-binding</keyword>
<dbReference type="EMBL" id="JANUCT010000018">
    <property type="protein sequence ID" value="MCS3904223.1"/>
    <property type="molecule type" value="Genomic_DNA"/>
</dbReference>
<dbReference type="Gene3D" id="3.40.50.1400">
    <property type="match status" value="1"/>
</dbReference>
<gene>
    <name evidence="3" type="ORF">J2T55_002259</name>
</gene>
<evidence type="ECO:0000256" key="1">
    <source>
        <dbReference type="ARBA" id="ARBA00022723"/>
    </source>
</evidence>
<comment type="caution">
    <text evidence="3">The sequence shown here is derived from an EMBL/GenBank/DDBJ whole genome shotgun (WGS) entry which is preliminary data.</text>
</comment>
<dbReference type="SUPFAM" id="SSF53800">
    <property type="entry name" value="Chelatase"/>
    <property type="match status" value="1"/>
</dbReference>
<dbReference type="InterPro" id="IPR002762">
    <property type="entry name" value="CbiX-like"/>
</dbReference>
<dbReference type="PANTHER" id="PTHR33542:SF3">
    <property type="entry name" value="SIROHYDROCHLORIN FERROCHELATASE, CHLOROPLASTIC"/>
    <property type="match status" value="1"/>
</dbReference>
<organism evidence="3 4">
    <name type="scientific">Methylohalomonas lacus</name>
    <dbReference type="NCBI Taxonomy" id="398773"/>
    <lineage>
        <taxon>Bacteria</taxon>
        <taxon>Pseudomonadati</taxon>
        <taxon>Pseudomonadota</taxon>
        <taxon>Gammaproteobacteria</taxon>
        <taxon>Methylohalomonadales</taxon>
        <taxon>Methylohalomonadaceae</taxon>
        <taxon>Methylohalomonas</taxon>
    </lineage>
</organism>
<evidence type="ECO:0000313" key="4">
    <source>
        <dbReference type="Proteomes" id="UP001204445"/>
    </source>
</evidence>
<dbReference type="InterPro" id="IPR050963">
    <property type="entry name" value="Sirohydro_Cobaltochel/CbiX"/>
</dbReference>
<dbReference type="AlphaFoldDB" id="A0AAE3L4P7"/>
<sequence length="119" mass="12742">MKFLLLVAHGSRRSESNTEVEQVAARLAEAAASEYDGVLHAFLELAEPSIPDGIDACLAGGADEVTVLPYFLAAGRHVSEDIPEIVAAKQAEYPDRVIRIAPYLGTAGELPELLLNLSR</sequence>
<dbReference type="Pfam" id="PF01903">
    <property type="entry name" value="CbiX"/>
    <property type="match status" value="1"/>
</dbReference>
<dbReference type="GO" id="GO:0016829">
    <property type="term" value="F:lyase activity"/>
    <property type="evidence" value="ECO:0007669"/>
    <property type="project" value="UniProtKB-KW"/>
</dbReference>
<name>A0AAE3L4P7_9GAMM</name>